<dbReference type="AlphaFoldDB" id="A0A9P6QN25"/>
<feature type="region of interest" description="Disordered" evidence="1">
    <location>
        <begin position="178"/>
        <end position="199"/>
    </location>
</feature>
<dbReference type="OrthoDB" id="2384808at2759"/>
<feature type="compositionally biased region" description="Low complexity" evidence="1">
    <location>
        <begin position="57"/>
        <end position="94"/>
    </location>
</feature>
<sequence length="260" mass="28093">MASQHIAPLAQADQEAEIVLRAPCRVDDEEDDHARLPAKKYQRLSINLSLLKPATPVTPAISSSTSTSPLAMSPSLPSASYSASPSCSAMSTPSLHSPSPKQSDRASSGGMSPILNPFQWTSDLRQYIITDIGPQPTNSQIPALRAHHFLTRQRSFSKLGSSNNSSHNSCAKAYRTLSPSSAATSPGGSGSYSPTSPMESVYPHQEYRSLYGTYSGRLCGRYGSMNDLCTIPQDEPLPPTPITVDRRMLYSDWDDDLTEA</sequence>
<evidence type="ECO:0000256" key="1">
    <source>
        <dbReference type="SAM" id="MobiDB-lite"/>
    </source>
</evidence>
<feature type="compositionally biased region" description="Polar residues" evidence="1">
    <location>
        <begin position="95"/>
        <end position="110"/>
    </location>
</feature>
<keyword evidence="3" id="KW-1185">Reference proteome</keyword>
<reference evidence="2" key="1">
    <citation type="journal article" date="2020" name="Fungal Divers.">
        <title>Resolving the Mortierellaceae phylogeny through synthesis of multi-gene phylogenetics and phylogenomics.</title>
        <authorList>
            <person name="Vandepol N."/>
            <person name="Liber J."/>
            <person name="Desiro A."/>
            <person name="Na H."/>
            <person name="Kennedy M."/>
            <person name="Barry K."/>
            <person name="Grigoriev I.V."/>
            <person name="Miller A.N."/>
            <person name="O'Donnell K."/>
            <person name="Stajich J.E."/>
            <person name="Bonito G."/>
        </authorList>
    </citation>
    <scope>NUCLEOTIDE SEQUENCE</scope>
    <source>
        <strain evidence="2">BC1065</strain>
    </source>
</reference>
<name>A0A9P6QN25_9FUNG</name>
<accession>A0A9P6QN25</accession>
<feature type="compositionally biased region" description="Low complexity" evidence="1">
    <location>
        <begin position="178"/>
        <end position="197"/>
    </location>
</feature>
<gene>
    <name evidence="2" type="ORF">DFQ27_003014</name>
</gene>
<evidence type="ECO:0000313" key="2">
    <source>
        <dbReference type="EMBL" id="KAG0269551.1"/>
    </source>
</evidence>
<proteinExistence type="predicted"/>
<dbReference type="EMBL" id="JAAAJB010000022">
    <property type="protein sequence ID" value="KAG0269551.1"/>
    <property type="molecule type" value="Genomic_DNA"/>
</dbReference>
<dbReference type="Proteomes" id="UP000807716">
    <property type="component" value="Unassembled WGS sequence"/>
</dbReference>
<comment type="caution">
    <text evidence="2">The sequence shown here is derived from an EMBL/GenBank/DDBJ whole genome shotgun (WGS) entry which is preliminary data.</text>
</comment>
<protein>
    <submittedName>
        <fullName evidence="2">Uncharacterized protein</fullName>
    </submittedName>
</protein>
<evidence type="ECO:0000313" key="3">
    <source>
        <dbReference type="Proteomes" id="UP000807716"/>
    </source>
</evidence>
<feature type="region of interest" description="Disordered" evidence="1">
    <location>
        <begin position="57"/>
        <end position="114"/>
    </location>
</feature>
<organism evidence="2 3">
    <name type="scientific">Actinomortierella ambigua</name>
    <dbReference type="NCBI Taxonomy" id="1343610"/>
    <lineage>
        <taxon>Eukaryota</taxon>
        <taxon>Fungi</taxon>
        <taxon>Fungi incertae sedis</taxon>
        <taxon>Mucoromycota</taxon>
        <taxon>Mortierellomycotina</taxon>
        <taxon>Mortierellomycetes</taxon>
        <taxon>Mortierellales</taxon>
        <taxon>Mortierellaceae</taxon>
        <taxon>Actinomortierella</taxon>
    </lineage>
</organism>